<evidence type="ECO:0000256" key="10">
    <source>
        <dbReference type="ARBA" id="ARBA00030351"/>
    </source>
</evidence>
<gene>
    <name evidence="13" type="ORF">GX50_00648</name>
</gene>
<dbReference type="VEuPathDB" id="FungiDB:EMCG_06866"/>
<dbReference type="EMBL" id="PDND01000007">
    <property type="protein sequence ID" value="PGH36463.1"/>
    <property type="molecule type" value="Genomic_DNA"/>
</dbReference>
<dbReference type="SUPFAM" id="SSF51905">
    <property type="entry name" value="FAD/NAD(P)-binding domain"/>
    <property type="match status" value="1"/>
</dbReference>
<evidence type="ECO:0000313" key="13">
    <source>
        <dbReference type="EMBL" id="PGH36463.1"/>
    </source>
</evidence>
<dbReference type="PANTHER" id="PTHR42802:SF1">
    <property type="entry name" value="L-ORNITHINE N(5)-MONOOXYGENASE"/>
    <property type="match status" value="1"/>
</dbReference>
<organism evidence="13 14">
    <name type="scientific">[Emmonsia] crescens</name>
    <dbReference type="NCBI Taxonomy" id="73230"/>
    <lineage>
        <taxon>Eukaryota</taxon>
        <taxon>Fungi</taxon>
        <taxon>Dikarya</taxon>
        <taxon>Ascomycota</taxon>
        <taxon>Pezizomycotina</taxon>
        <taxon>Eurotiomycetes</taxon>
        <taxon>Eurotiomycetidae</taxon>
        <taxon>Onygenales</taxon>
        <taxon>Ajellomycetaceae</taxon>
        <taxon>Emergomyces</taxon>
    </lineage>
</organism>
<keyword evidence="8" id="KW-0521">NADP</keyword>
<comment type="caution">
    <text evidence="13">The sequence shown here is derived from an EMBL/GenBank/DDBJ whole genome shotgun (WGS) entry which is preliminary data.</text>
</comment>
<evidence type="ECO:0000256" key="1">
    <source>
        <dbReference type="ARBA" id="ARBA00001974"/>
    </source>
</evidence>
<dbReference type="Proteomes" id="UP000226031">
    <property type="component" value="Unassembled WGS sequence"/>
</dbReference>
<protein>
    <recommendedName>
        <fullName evidence="5">L-ornithine N(5)-monooxygenase</fullName>
        <ecNumber evidence="4">1.14.13.196</ecNumber>
    </recommendedName>
    <alternativeName>
        <fullName evidence="10">L-ornithine N(5)-oxygenase</fullName>
    </alternativeName>
</protein>
<accession>A0A2B7ZTF4</accession>
<dbReference type="STRING" id="73230.A0A2B7ZTF4"/>
<dbReference type="EC" id="1.14.13.196" evidence="4"/>
<comment type="pathway">
    <text evidence="2">Siderophore biosynthesis.</text>
</comment>
<dbReference type="InterPro" id="IPR036188">
    <property type="entry name" value="FAD/NAD-bd_sf"/>
</dbReference>
<keyword evidence="7" id="KW-0274">FAD</keyword>
<proteinExistence type="inferred from homology"/>
<evidence type="ECO:0000256" key="3">
    <source>
        <dbReference type="ARBA" id="ARBA00007588"/>
    </source>
</evidence>
<reference evidence="13 14" key="1">
    <citation type="submission" date="2017-10" db="EMBL/GenBank/DDBJ databases">
        <title>Comparative genomics in systemic dimorphic fungi from Ajellomycetaceae.</title>
        <authorList>
            <person name="Munoz J.F."/>
            <person name="Mcewen J.G."/>
            <person name="Clay O.K."/>
            <person name="Cuomo C.A."/>
        </authorList>
    </citation>
    <scope>NUCLEOTIDE SEQUENCE [LARGE SCALE GENOMIC DNA]</scope>
    <source>
        <strain evidence="13 14">UAMH4076</strain>
    </source>
</reference>
<dbReference type="GO" id="GO:0006879">
    <property type="term" value="P:intracellular iron ion homeostasis"/>
    <property type="evidence" value="ECO:0007669"/>
    <property type="project" value="TreeGrafter"/>
</dbReference>
<dbReference type="PANTHER" id="PTHR42802">
    <property type="entry name" value="MONOOXYGENASE"/>
    <property type="match status" value="1"/>
</dbReference>
<evidence type="ECO:0000256" key="4">
    <source>
        <dbReference type="ARBA" id="ARBA00012881"/>
    </source>
</evidence>
<keyword evidence="9" id="KW-0560">Oxidoreductase</keyword>
<dbReference type="SUPFAM" id="SSF51971">
    <property type="entry name" value="Nucleotide-binding domain"/>
    <property type="match status" value="1"/>
</dbReference>
<evidence type="ECO:0000256" key="7">
    <source>
        <dbReference type="ARBA" id="ARBA00022827"/>
    </source>
</evidence>
<name>A0A2B7ZTF4_9EURO</name>
<comment type="catalytic activity">
    <reaction evidence="12">
        <text>L-ornithine + NADH + O2 = N(5)-hydroxy-L-ornithine + NAD(+) + H2O</text>
        <dbReference type="Rhea" id="RHEA:41512"/>
        <dbReference type="ChEBI" id="CHEBI:15377"/>
        <dbReference type="ChEBI" id="CHEBI:15379"/>
        <dbReference type="ChEBI" id="CHEBI:46911"/>
        <dbReference type="ChEBI" id="CHEBI:57540"/>
        <dbReference type="ChEBI" id="CHEBI:57945"/>
        <dbReference type="ChEBI" id="CHEBI:78275"/>
        <dbReference type="EC" id="1.14.13.196"/>
    </reaction>
</comment>
<evidence type="ECO:0000313" key="14">
    <source>
        <dbReference type="Proteomes" id="UP000226031"/>
    </source>
</evidence>
<comment type="similarity">
    <text evidence="3">Belongs to the lysine N(6)-hydroxylase/L-ornithine N(5)-oxygenase family.</text>
</comment>
<evidence type="ECO:0000256" key="8">
    <source>
        <dbReference type="ARBA" id="ARBA00022857"/>
    </source>
</evidence>
<comment type="cofactor">
    <cofactor evidence="1">
        <name>FAD</name>
        <dbReference type="ChEBI" id="CHEBI:57692"/>
    </cofactor>
</comment>
<dbReference type="PRINTS" id="PR00368">
    <property type="entry name" value="FADPNR"/>
</dbReference>
<evidence type="ECO:0000256" key="11">
    <source>
        <dbReference type="ARBA" id="ARBA00047598"/>
    </source>
</evidence>
<dbReference type="GO" id="GO:0016491">
    <property type="term" value="F:oxidoreductase activity"/>
    <property type="evidence" value="ECO:0007669"/>
    <property type="project" value="UniProtKB-KW"/>
</dbReference>
<evidence type="ECO:0000256" key="9">
    <source>
        <dbReference type="ARBA" id="ARBA00023002"/>
    </source>
</evidence>
<dbReference type="Gene3D" id="3.50.50.60">
    <property type="entry name" value="FAD/NAD(P)-binding domain"/>
    <property type="match status" value="1"/>
</dbReference>
<evidence type="ECO:0000256" key="6">
    <source>
        <dbReference type="ARBA" id="ARBA00022630"/>
    </source>
</evidence>
<evidence type="ECO:0000256" key="5">
    <source>
        <dbReference type="ARBA" id="ARBA00018612"/>
    </source>
</evidence>
<keyword evidence="6" id="KW-0285">Flavoprotein</keyword>
<comment type="catalytic activity">
    <reaction evidence="11">
        <text>L-ornithine + NADPH + O2 = N(5)-hydroxy-L-ornithine + NADP(+) + H2O</text>
        <dbReference type="Rhea" id="RHEA:41508"/>
        <dbReference type="ChEBI" id="CHEBI:15377"/>
        <dbReference type="ChEBI" id="CHEBI:15379"/>
        <dbReference type="ChEBI" id="CHEBI:46911"/>
        <dbReference type="ChEBI" id="CHEBI:57783"/>
        <dbReference type="ChEBI" id="CHEBI:58349"/>
        <dbReference type="ChEBI" id="CHEBI:78275"/>
        <dbReference type="EC" id="1.14.13.196"/>
    </reaction>
</comment>
<sequence>METVLKSDSSQCREAVILQENNAESSSNGGIQHDIICVGFGPAALAIAIAMRDRGIQRRILFLERQPEFGWHTGMLLPGSRMQISFIKDLATIRNPRSHFTFLNYLHQKGRLVHFTNISTLLPFREEFNDYMKWCASHFKDWVQYNQEVVSVTAVETTPGWPAEYFKLMARDVHSGQLRELSAKHIIVASGGERAIPPGLSSQPLPNTVIHSSIYLYSVQKLLQERNGSYRFAVVGGGQSAVEIAEDIQSRYPNSKVTLITKASALKPSDDSPFVNEIFDPSSVDGFYSLSRSARQQFLLENKATNYGVVRLPLLESVYEKLYRQKFLDPNPANWPLRLVTCREIMGLKEFPNNQVELRLKDNQSGRMEWSDERYDLVVLATGYTRNPFATMLKPLEQIVETPAAKEHYNVDRDYRLRFHQGKVKRDAGVWLQGCCESSHGLSDSLLSILAVRSSELLDSILASSKRAGDYARL</sequence>
<dbReference type="AlphaFoldDB" id="A0A2B7ZTF4"/>
<dbReference type="InterPro" id="IPR025700">
    <property type="entry name" value="Lys/Orn_oxygenase"/>
</dbReference>
<evidence type="ECO:0000256" key="12">
    <source>
        <dbReference type="ARBA" id="ARBA00049248"/>
    </source>
</evidence>
<evidence type="ECO:0000256" key="2">
    <source>
        <dbReference type="ARBA" id="ARBA00004924"/>
    </source>
</evidence>
<dbReference type="Pfam" id="PF13434">
    <property type="entry name" value="Lys_Orn_oxgnase"/>
    <property type="match status" value="1"/>
</dbReference>
<keyword evidence="14" id="KW-1185">Reference proteome</keyword>